<dbReference type="EMBL" id="CP001999">
    <property type="protein sequence ID" value="ADG93823.1"/>
    <property type="molecule type" value="Genomic_DNA"/>
</dbReference>
<protein>
    <submittedName>
        <fullName evidence="1">Uncharacterized protein</fullName>
    </submittedName>
</protein>
<keyword evidence="2" id="KW-1185">Reference proteome</keyword>
<gene>
    <name evidence="1" type="ordered locus">Arnit_2171</name>
</gene>
<dbReference type="Proteomes" id="UP000000939">
    <property type="component" value="Chromosome"/>
</dbReference>
<dbReference type="OrthoDB" id="5347405at2"/>
<name>D5V0L1_ARCNC</name>
<organism evidence="1 2">
    <name type="scientific">Arcobacter nitrofigilis (strain ATCC 33309 / DSM 7299 / CCUG 15893 / LMG 7604 / NCTC 12251 / CI)</name>
    <name type="common">Campylobacter nitrofigilis</name>
    <dbReference type="NCBI Taxonomy" id="572480"/>
    <lineage>
        <taxon>Bacteria</taxon>
        <taxon>Pseudomonadati</taxon>
        <taxon>Campylobacterota</taxon>
        <taxon>Epsilonproteobacteria</taxon>
        <taxon>Campylobacterales</taxon>
        <taxon>Arcobacteraceae</taxon>
        <taxon>Arcobacter</taxon>
    </lineage>
</organism>
<reference evidence="1 2" key="1">
    <citation type="journal article" date="2010" name="Stand. Genomic Sci.">
        <title>Complete genome sequence of Arcobacter nitrofigilis type strain (CI).</title>
        <authorList>
            <person name="Pati A."/>
            <person name="Gronow S."/>
            <person name="Lapidus A."/>
            <person name="Copeland A."/>
            <person name="Glavina Del Rio T."/>
            <person name="Nolan M."/>
            <person name="Lucas S."/>
            <person name="Tice H."/>
            <person name="Cheng J.F."/>
            <person name="Han C."/>
            <person name="Chertkov O."/>
            <person name="Bruce D."/>
            <person name="Tapia R."/>
            <person name="Goodwin L."/>
            <person name="Pitluck S."/>
            <person name="Liolios K."/>
            <person name="Ivanova N."/>
            <person name="Mavromatis K."/>
            <person name="Chen A."/>
            <person name="Palaniappan K."/>
            <person name="Land M."/>
            <person name="Hauser L."/>
            <person name="Chang Y.J."/>
            <person name="Jeffries C.D."/>
            <person name="Detter J.C."/>
            <person name="Rohde M."/>
            <person name="Goker M."/>
            <person name="Bristow J."/>
            <person name="Eisen J.A."/>
            <person name="Markowitz V."/>
            <person name="Hugenholtz P."/>
            <person name="Klenk H.P."/>
            <person name="Kyrpides N.C."/>
        </authorList>
    </citation>
    <scope>NUCLEOTIDE SEQUENCE [LARGE SCALE GENOMIC DNA]</scope>
    <source>
        <strain evidence="2">ATCC 33309 / DSM 7299 / CCUG 15893 / LMG 7604 / NCTC 12251 / CI</strain>
    </source>
</reference>
<accession>D5V0L1</accession>
<evidence type="ECO:0000313" key="2">
    <source>
        <dbReference type="Proteomes" id="UP000000939"/>
    </source>
</evidence>
<dbReference type="KEGG" id="ant:Arnit_2171"/>
<dbReference type="AlphaFoldDB" id="D5V0L1"/>
<evidence type="ECO:0000313" key="1">
    <source>
        <dbReference type="EMBL" id="ADG93823.1"/>
    </source>
</evidence>
<proteinExistence type="predicted"/>
<sequence length="196" mass="22996">MQLKYQGPKPIISEHGVSFKDGKEDKYVYIQTAIEILNAIDHEYVQGKVYKYDAKILKPSDEEIEKIIIGYKPELKQTIDEEITSYKQYLKEEIENTSNSHPLLNKDELSALQNNLKIMHEYRIQRAINKIYYMHIIEIISDLIKEHEIKDISTPFNEKFWHVLETIQGALAKVKNYRASKIKENPDSTIELKIIS</sequence>
<dbReference type="eggNOG" id="ENOG50319ZU">
    <property type="taxonomic scope" value="Bacteria"/>
</dbReference>
<dbReference type="HOGENOM" id="CLU_1387788_0_0_7"/>
<dbReference type="RefSeq" id="WP_013135968.1">
    <property type="nucleotide sequence ID" value="NC_014166.1"/>
</dbReference>